<name>L7LUM4_RHIPC</name>
<keyword evidence="1" id="KW-1133">Transmembrane helix</keyword>
<evidence type="ECO:0000313" key="3">
    <source>
        <dbReference type="EMBL" id="JAA55776.1"/>
    </source>
</evidence>
<organism evidence="3">
    <name type="scientific">Rhipicephalus pulchellus</name>
    <name type="common">Yellow backed tick</name>
    <name type="synonym">Dermacentor pulchellus</name>
    <dbReference type="NCBI Taxonomy" id="72859"/>
    <lineage>
        <taxon>Eukaryota</taxon>
        <taxon>Metazoa</taxon>
        <taxon>Ecdysozoa</taxon>
        <taxon>Arthropoda</taxon>
        <taxon>Chelicerata</taxon>
        <taxon>Arachnida</taxon>
        <taxon>Acari</taxon>
        <taxon>Parasitiformes</taxon>
        <taxon>Ixodida</taxon>
        <taxon>Ixodoidea</taxon>
        <taxon>Ixodidae</taxon>
        <taxon>Rhipicephalinae</taxon>
        <taxon>Rhipicephalus</taxon>
        <taxon>Rhipicephalus</taxon>
    </lineage>
</organism>
<sequence length="320" mass="35982">MTMFSVTCTLLALVIRKAHLPTLKNLAGVTVKEGKKCKLIKEKLVRITTDGAKTEETAELVAFPSSSSLLPFLTPCCTTLYKTMLCFTLSPLFPLHCRTTPHSTSLSTPLLFYTIHDYAIHSFPTSLLYHTIQGYAMLYPLPSFSSSLSHHSALHFPFPPPCYSILYTAMLFTLSPPHCYTILYKAMLCFTLSPPFPLHCHTTLHSTSLSHPLAILYYTWLCYSLFPHLIAILYYTRLCYALPFPSPPVPPHPHFPFPPATHSYGSCKCLYSVAGLSQYLWCIPALVFCMIHVDERKALQLRGKMLCLGIHLSWGTRALN</sequence>
<feature type="transmembrane region" description="Helical" evidence="1">
    <location>
        <begin position="215"/>
        <end position="235"/>
    </location>
</feature>
<feature type="signal peptide" evidence="2">
    <location>
        <begin position="1"/>
        <end position="20"/>
    </location>
</feature>
<proteinExistence type="evidence at transcript level"/>
<evidence type="ECO:0000256" key="2">
    <source>
        <dbReference type="SAM" id="SignalP"/>
    </source>
</evidence>
<reference evidence="3" key="1">
    <citation type="submission" date="2012-11" db="EMBL/GenBank/DDBJ databases">
        <authorList>
            <person name="Lucero-Rivera Y.E."/>
            <person name="Tovar-Ramirez D."/>
        </authorList>
    </citation>
    <scope>NUCLEOTIDE SEQUENCE</scope>
    <source>
        <tissue evidence="3">Salivary gland</tissue>
    </source>
</reference>
<keyword evidence="1" id="KW-0472">Membrane</keyword>
<dbReference type="EMBL" id="GACK01009258">
    <property type="protein sequence ID" value="JAA55776.1"/>
    <property type="molecule type" value="mRNA"/>
</dbReference>
<keyword evidence="2" id="KW-0732">Signal</keyword>
<evidence type="ECO:0000256" key="1">
    <source>
        <dbReference type="SAM" id="Phobius"/>
    </source>
</evidence>
<protein>
    <submittedName>
        <fullName evidence="3">Uncharacterized protein</fullName>
    </submittedName>
</protein>
<feature type="chain" id="PRO_5003980717" evidence="2">
    <location>
        <begin position="21"/>
        <end position="320"/>
    </location>
</feature>
<dbReference type="AlphaFoldDB" id="L7LUM4"/>
<reference evidence="3" key="2">
    <citation type="journal article" date="2015" name="J. Proteomics">
        <title>Sexual differences in the sialomes of the zebra tick, Rhipicephalus pulchellus.</title>
        <authorList>
            <person name="Tan A.W."/>
            <person name="Francischetti I.M."/>
            <person name="Slovak M."/>
            <person name="Kini R.M."/>
            <person name="Ribeiro J.M."/>
        </authorList>
    </citation>
    <scope>NUCLEOTIDE SEQUENCE</scope>
    <source>
        <tissue evidence="3">Salivary gland</tissue>
    </source>
</reference>
<keyword evidence="1" id="KW-0812">Transmembrane</keyword>
<accession>L7LUM4</accession>